<dbReference type="Gene3D" id="3.40.50.2000">
    <property type="entry name" value="Glycogen Phosphorylase B"/>
    <property type="match status" value="1"/>
</dbReference>
<evidence type="ECO:0000256" key="2">
    <source>
        <dbReference type="ARBA" id="ARBA00022676"/>
    </source>
</evidence>
<feature type="region of interest" description="Disordered" evidence="4">
    <location>
        <begin position="382"/>
        <end position="401"/>
    </location>
</feature>
<evidence type="ECO:0000313" key="7">
    <source>
        <dbReference type="EMBL" id="RAI27474.1"/>
    </source>
</evidence>
<proteinExistence type="inferred from homology"/>
<evidence type="ECO:0000313" key="8">
    <source>
        <dbReference type="Proteomes" id="UP000249299"/>
    </source>
</evidence>
<comment type="caution">
    <text evidence="7">The sequence shown here is derived from an EMBL/GenBank/DDBJ whole genome shotgun (WGS) entry which is preliminary data.</text>
</comment>
<keyword evidence="5" id="KW-0812">Transmembrane</keyword>
<dbReference type="Pfam" id="PF00534">
    <property type="entry name" value="Glycos_transf_1"/>
    <property type="match status" value="1"/>
</dbReference>
<organism evidence="7 8">
    <name type="scientific">Rhodobium orientis</name>
    <dbReference type="NCBI Taxonomy" id="34017"/>
    <lineage>
        <taxon>Bacteria</taxon>
        <taxon>Pseudomonadati</taxon>
        <taxon>Pseudomonadota</taxon>
        <taxon>Alphaproteobacteria</taxon>
        <taxon>Hyphomicrobiales</taxon>
        <taxon>Rhodobiaceae</taxon>
        <taxon>Rhodobium</taxon>
    </lineage>
</organism>
<comment type="similarity">
    <text evidence="1">Belongs to the glycosyltransferase group 1 family. Glycosyltransferase 4 subfamily.</text>
</comment>
<dbReference type="PANTHER" id="PTHR12526">
    <property type="entry name" value="GLYCOSYLTRANSFERASE"/>
    <property type="match status" value="1"/>
</dbReference>
<keyword evidence="2" id="KW-0328">Glycosyltransferase</keyword>
<evidence type="ECO:0000259" key="6">
    <source>
        <dbReference type="Pfam" id="PF00534"/>
    </source>
</evidence>
<dbReference type="InterPro" id="IPR001296">
    <property type="entry name" value="Glyco_trans_1"/>
</dbReference>
<dbReference type="CDD" id="cd03801">
    <property type="entry name" value="GT4_PimA-like"/>
    <property type="match status" value="1"/>
</dbReference>
<dbReference type="AlphaFoldDB" id="A0A327JQ24"/>
<reference evidence="7 8" key="1">
    <citation type="submission" date="2017-07" db="EMBL/GenBank/DDBJ databases">
        <title>Draft Genome Sequences of Select Purple Nonsulfur Bacteria.</title>
        <authorList>
            <person name="Lasarre B."/>
            <person name="Mckinlay J.B."/>
        </authorList>
    </citation>
    <scope>NUCLEOTIDE SEQUENCE [LARGE SCALE GENOMIC DNA]</scope>
    <source>
        <strain evidence="7 8">DSM 11290</strain>
    </source>
</reference>
<keyword evidence="5" id="KW-1133">Transmembrane helix</keyword>
<dbReference type="SUPFAM" id="SSF53756">
    <property type="entry name" value="UDP-Glycosyltransferase/glycogen phosphorylase"/>
    <property type="match status" value="1"/>
</dbReference>
<dbReference type="GO" id="GO:0016757">
    <property type="term" value="F:glycosyltransferase activity"/>
    <property type="evidence" value="ECO:0007669"/>
    <property type="project" value="UniProtKB-KW"/>
</dbReference>
<dbReference type="EMBL" id="NPEV01000018">
    <property type="protein sequence ID" value="RAI27474.1"/>
    <property type="molecule type" value="Genomic_DNA"/>
</dbReference>
<evidence type="ECO:0000256" key="4">
    <source>
        <dbReference type="SAM" id="MobiDB-lite"/>
    </source>
</evidence>
<dbReference type="OrthoDB" id="9807414at2"/>
<keyword evidence="5" id="KW-0472">Membrane</keyword>
<evidence type="ECO:0000256" key="3">
    <source>
        <dbReference type="ARBA" id="ARBA00022679"/>
    </source>
</evidence>
<dbReference type="RefSeq" id="WP_111434279.1">
    <property type="nucleotide sequence ID" value="NZ_JACIGG010000020.1"/>
</dbReference>
<sequence length="401" mass="43019">MQPETRQPRSDNARADNRAVLFLAQLPPPHHGQSAVAATVKSILERDAGLDVLQKWRGGAATNNDVGKRSLGKYFGFLALLLDLAWMLVSGRRFRLAYLGMAPWAHTAIRDALLAGMARLLADRVWLHVHGDGLEDILTGTGRKATLMRFLLRGTELIAITADTGRLGRRSDLFSHVIDLPNIAADPGGRATAPHSPLTVGCLGNLDPRKGVLDFVDAIGRLENSGIPVAATMVGGPTAQLSVEGLEARVAERGVADSIAVTGRVSEDEKSRILGGLDVFLYLSRHDLAPLALIEGLAHGAAPIVLNVGGLAEMVGPELSRNVLDPSLTGTALLDAIETIFAAYKADPALLERDKAAARTQYLKEFSPERYRNRVLKELSWDPKQPALPPTPAPSIGEVRP</sequence>
<gene>
    <name evidence="7" type="ORF">CH339_10315</name>
</gene>
<dbReference type="Proteomes" id="UP000249299">
    <property type="component" value="Unassembled WGS sequence"/>
</dbReference>
<evidence type="ECO:0000256" key="5">
    <source>
        <dbReference type="SAM" id="Phobius"/>
    </source>
</evidence>
<dbReference type="PANTHER" id="PTHR12526:SF640">
    <property type="entry name" value="COLANIC ACID BIOSYNTHESIS GLYCOSYLTRANSFERASE WCAL-RELATED"/>
    <property type="match status" value="1"/>
</dbReference>
<feature type="transmembrane region" description="Helical" evidence="5">
    <location>
        <begin position="71"/>
        <end position="89"/>
    </location>
</feature>
<name>A0A327JQ24_9HYPH</name>
<keyword evidence="3" id="KW-0808">Transferase</keyword>
<evidence type="ECO:0000256" key="1">
    <source>
        <dbReference type="ARBA" id="ARBA00009481"/>
    </source>
</evidence>
<feature type="domain" description="Glycosyl transferase family 1" evidence="6">
    <location>
        <begin position="195"/>
        <end position="342"/>
    </location>
</feature>
<protein>
    <recommendedName>
        <fullName evidence="6">Glycosyl transferase family 1 domain-containing protein</fullName>
    </recommendedName>
</protein>
<accession>A0A327JQ24</accession>
<keyword evidence="8" id="KW-1185">Reference proteome</keyword>